<dbReference type="InterPro" id="IPR006143">
    <property type="entry name" value="RND_pump_MFP"/>
</dbReference>
<dbReference type="Pfam" id="PF25917">
    <property type="entry name" value="BSH_RND"/>
    <property type="match status" value="1"/>
</dbReference>
<dbReference type="PANTHER" id="PTHR30158">
    <property type="entry name" value="ACRA/E-RELATED COMPONENT OF DRUG EFFLUX TRANSPORTER"/>
    <property type="match status" value="1"/>
</dbReference>
<comment type="subcellular location">
    <subcellularLocation>
        <location evidence="1">Cell envelope</location>
    </subcellularLocation>
</comment>
<dbReference type="EMBL" id="JBHSMT010000029">
    <property type="protein sequence ID" value="MFC5476129.1"/>
    <property type="molecule type" value="Genomic_DNA"/>
</dbReference>
<name>A0ABW0MD24_9BURK</name>
<evidence type="ECO:0000313" key="9">
    <source>
        <dbReference type="EMBL" id="MFC5476129.1"/>
    </source>
</evidence>
<sequence length="406" mass="42274">MNSVSPISRLTRITLAVAVLSAVAACGKKPDAHGAPPPAGVSIITIAPERLALTTELPGRLEATRVAEVRARAAGIVLKRSFREGSDVKAGEVLFRIDPAPLQATYDSAQAALAKAEANLTQVTLKAQRYKPLVEANAVSKQDYDDVVAAQKQAAADVASAKAARQTASLNLGYATVTSPIAGRIGKALVTEGALVGQGEATQLATVQQINPIYVNLTQSSTEVLKLQQAMKSGQLQSAGQGQVKVTLTTEDGQPYPQAGKLLFSDLTVDANTGAVTLRAEFPNPDHTLLPGMYVRAKLEQAINEQAITVPQQAVLRDLNGASVFVVGADNKVAVRPVTADTAQGDKWIVTDGLKNGDKVIVEGLQKIKPGADVKPIPWSKTDAAPAASGSAKSDAPQADSTSKAK</sequence>
<evidence type="ECO:0000259" key="7">
    <source>
        <dbReference type="Pfam" id="PF25944"/>
    </source>
</evidence>
<keyword evidence="4" id="KW-0732">Signal</keyword>
<dbReference type="NCBIfam" id="TIGR01730">
    <property type="entry name" value="RND_mfp"/>
    <property type="match status" value="1"/>
</dbReference>
<evidence type="ECO:0000256" key="2">
    <source>
        <dbReference type="ARBA" id="ARBA00009477"/>
    </source>
</evidence>
<feature type="domain" description="Multidrug resistance protein MdtA-like barrel-sandwich hybrid" evidence="6">
    <location>
        <begin position="65"/>
        <end position="208"/>
    </location>
</feature>
<dbReference type="RefSeq" id="WP_379000007.1">
    <property type="nucleotide sequence ID" value="NZ_JBHSMT010000029.1"/>
</dbReference>
<feature type="chain" id="PRO_5046046123" evidence="4">
    <location>
        <begin position="25"/>
        <end position="406"/>
    </location>
</feature>
<comment type="similarity">
    <text evidence="2">Belongs to the membrane fusion protein (MFP) (TC 8.A.1) family.</text>
</comment>
<proteinExistence type="inferred from homology"/>
<dbReference type="Gene3D" id="1.10.287.470">
    <property type="entry name" value="Helix hairpin bin"/>
    <property type="match status" value="1"/>
</dbReference>
<evidence type="ECO:0000256" key="1">
    <source>
        <dbReference type="ARBA" id="ARBA00004196"/>
    </source>
</evidence>
<dbReference type="InterPro" id="IPR058627">
    <property type="entry name" value="MdtA-like_C"/>
</dbReference>
<dbReference type="Pfam" id="PF25876">
    <property type="entry name" value="HH_MFP_RND"/>
    <property type="match status" value="1"/>
</dbReference>
<comment type="caution">
    <text evidence="9">The sequence shown here is derived from an EMBL/GenBank/DDBJ whole genome shotgun (WGS) entry which is preliminary data.</text>
</comment>
<dbReference type="Gene3D" id="2.40.420.20">
    <property type="match status" value="1"/>
</dbReference>
<gene>
    <name evidence="9" type="ORF">ACFPM8_19380</name>
</gene>
<dbReference type="Pfam" id="PF25967">
    <property type="entry name" value="RND-MFP_C"/>
    <property type="match status" value="1"/>
</dbReference>
<feature type="domain" description="Multidrug resistance protein MdtA-like C-terminal permuted SH3" evidence="8">
    <location>
        <begin position="306"/>
        <end position="367"/>
    </location>
</feature>
<feature type="domain" description="Multidrug resistance protein MdtA-like alpha-helical hairpin" evidence="5">
    <location>
        <begin position="105"/>
        <end position="175"/>
    </location>
</feature>
<dbReference type="InterPro" id="IPR058626">
    <property type="entry name" value="MdtA-like_b-barrel"/>
</dbReference>
<dbReference type="Proteomes" id="UP001596045">
    <property type="component" value="Unassembled WGS sequence"/>
</dbReference>
<reference evidence="10" key="1">
    <citation type="journal article" date="2019" name="Int. J. Syst. Evol. Microbiol.">
        <title>The Global Catalogue of Microorganisms (GCM) 10K type strain sequencing project: providing services to taxonomists for standard genome sequencing and annotation.</title>
        <authorList>
            <consortium name="The Broad Institute Genomics Platform"/>
            <consortium name="The Broad Institute Genome Sequencing Center for Infectious Disease"/>
            <person name="Wu L."/>
            <person name="Ma J."/>
        </authorList>
    </citation>
    <scope>NUCLEOTIDE SEQUENCE [LARGE SCALE GENOMIC DNA]</scope>
    <source>
        <strain evidence="10">JCM 17066</strain>
    </source>
</reference>
<dbReference type="Gene3D" id="2.40.50.100">
    <property type="match status" value="1"/>
</dbReference>
<evidence type="ECO:0000256" key="4">
    <source>
        <dbReference type="SAM" id="SignalP"/>
    </source>
</evidence>
<feature type="domain" description="Multidrug resistance protein MdtA-like beta-barrel" evidence="7">
    <location>
        <begin position="212"/>
        <end position="301"/>
    </location>
</feature>
<keyword evidence="10" id="KW-1185">Reference proteome</keyword>
<evidence type="ECO:0000259" key="8">
    <source>
        <dbReference type="Pfam" id="PF25967"/>
    </source>
</evidence>
<feature type="signal peptide" evidence="4">
    <location>
        <begin position="1"/>
        <end position="24"/>
    </location>
</feature>
<accession>A0ABW0MD24</accession>
<dbReference type="Gene3D" id="2.40.30.170">
    <property type="match status" value="1"/>
</dbReference>
<dbReference type="Pfam" id="PF25944">
    <property type="entry name" value="Beta-barrel_RND"/>
    <property type="match status" value="1"/>
</dbReference>
<protein>
    <submittedName>
        <fullName evidence="9">Efflux RND transporter periplasmic adaptor subunit</fullName>
    </submittedName>
</protein>
<dbReference type="PANTHER" id="PTHR30158:SF3">
    <property type="entry name" value="MULTIDRUG EFFLUX PUMP SUBUNIT ACRA-RELATED"/>
    <property type="match status" value="1"/>
</dbReference>
<evidence type="ECO:0000259" key="6">
    <source>
        <dbReference type="Pfam" id="PF25917"/>
    </source>
</evidence>
<feature type="region of interest" description="Disordered" evidence="3">
    <location>
        <begin position="371"/>
        <end position="406"/>
    </location>
</feature>
<evidence type="ECO:0000259" key="5">
    <source>
        <dbReference type="Pfam" id="PF25876"/>
    </source>
</evidence>
<dbReference type="InterPro" id="IPR058625">
    <property type="entry name" value="MdtA-like_BSH"/>
</dbReference>
<organism evidence="9 10">
    <name type="scientific">Paraherbaspirillum soli</name>
    <dbReference type="NCBI Taxonomy" id="631222"/>
    <lineage>
        <taxon>Bacteria</taxon>
        <taxon>Pseudomonadati</taxon>
        <taxon>Pseudomonadota</taxon>
        <taxon>Betaproteobacteria</taxon>
        <taxon>Burkholderiales</taxon>
        <taxon>Oxalobacteraceae</taxon>
        <taxon>Paraherbaspirillum</taxon>
    </lineage>
</organism>
<evidence type="ECO:0000313" key="10">
    <source>
        <dbReference type="Proteomes" id="UP001596045"/>
    </source>
</evidence>
<dbReference type="InterPro" id="IPR058624">
    <property type="entry name" value="MdtA-like_HH"/>
</dbReference>
<evidence type="ECO:0000256" key="3">
    <source>
        <dbReference type="SAM" id="MobiDB-lite"/>
    </source>
</evidence>
<dbReference type="SUPFAM" id="SSF111369">
    <property type="entry name" value="HlyD-like secretion proteins"/>
    <property type="match status" value="1"/>
</dbReference>